<keyword evidence="6" id="KW-0255">Endonuclease</keyword>
<reference evidence="6 7" key="1">
    <citation type="submission" date="2022-10" db="EMBL/GenBank/DDBJ databases">
        <title>Luteolibacter flavescens strain MCCC 1K03193, whole genome shotgun sequencing project.</title>
        <authorList>
            <person name="Zhao G."/>
            <person name="Shen L."/>
        </authorList>
    </citation>
    <scope>NUCLEOTIDE SEQUENCE [LARGE SCALE GENOMIC DNA]</scope>
    <source>
        <strain evidence="6 7">MCCC 1K03193</strain>
    </source>
</reference>
<keyword evidence="3" id="KW-0238">DNA-binding</keyword>
<evidence type="ECO:0000256" key="3">
    <source>
        <dbReference type="ARBA" id="ARBA00023125"/>
    </source>
</evidence>
<protein>
    <submittedName>
        <fullName evidence="6">Restriction endonuclease subunit S</fullName>
    </submittedName>
</protein>
<dbReference type="Pfam" id="PF01420">
    <property type="entry name" value="Methylase_S"/>
    <property type="match status" value="2"/>
</dbReference>
<evidence type="ECO:0000259" key="5">
    <source>
        <dbReference type="Pfam" id="PF01420"/>
    </source>
</evidence>
<comment type="similarity">
    <text evidence="1">Belongs to the type-I restriction system S methylase family.</text>
</comment>
<dbReference type="Gene3D" id="1.10.287.1120">
    <property type="entry name" value="Bipartite methylase S protein"/>
    <property type="match status" value="1"/>
</dbReference>
<dbReference type="PANTHER" id="PTHR30408:SF12">
    <property type="entry name" value="TYPE I RESTRICTION ENZYME MJAVIII SPECIFICITY SUBUNIT"/>
    <property type="match status" value="1"/>
</dbReference>
<dbReference type="GO" id="GO:0004519">
    <property type="term" value="F:endonuclease activity"/>
    <property type="evidence" value="ECO:0007669"/>
    <property type="project" value="UniProtKB-KW"/>
</dbReference>
<keyword evidence="2" id="KW-0680">Restriction system</keyword>
<gene>
    <name evidence="6" type="ORF">OKA04_00070</name>
</gene>
<feature type="domain" description="Type I restriction modification DNA specificity" evidence="5">
    <location>
        <begin position="160"/>
        <end position="331"/>
    </location>
</feature>
<keyword evidence="4" id="KW-0175">Coiled coil</keyword>
<dbReference type="PANTHER" id="PTHR30408">
    <property type="entry name" value="TYPE-1 RESTRICTION ENZYME ECOKI SPECIFICITY PROTEIN"/>
    <property type="match status" value="1"/>
</dbReference>
<evidence type="ECO:0000256" key="2">
    <source>
        <dbReference type="ARBA" id="ARBA00022747"/>
    </source>
</evidence>
<comment type="caution">
    <text evidence="6">The sequence shown here is derived from an EMBL/GenBank/DDBJ whole genome shotgun (WGS) entry which is preliminary data.</text>
</comment>
<evidence type="ECO:0000313" key="6">
    <source>
        <dbReference type="EMBL" id="MCW1883102.1"/>
    </source>
</evidence>
<dbReference type="Proteomes" id="UP001207930">
    <property type="component" value="Unassembled WGS sequence"/>
</dbReference>
<dbReference type="SUPFAM" id="SSF116734">
    <property type="entry name" value="DNA methylase specificity domain"/>
    <property type="match status" value="2"/>
</dbReference>
<evidence type="ECO:0000313" key="7">
    <source>
        <dbReference type="Proteomes" id="UP001207930"/>
    </source>
</evidence>
<dbReference type="InterPro" id="IPR044946">
    <property type="entry name" value="Restrct_endonuc_typeI_TRD_sf"/>
</dbReference>
<keyword evidence="6" id="KW-0540">Nuclease</keyword>
<organism evidence="6 7">
    <name type="scientific">Luteolibacter flavescens</name>
    <dbReference type="NCBI Taxonomy" id="1859460"/>
    <lineage>
        <taxon>Bacteria</taxon>
        <taxon>Pseudomonadati</taxon>
        <taxon>Verrucomicrobiota</taxon>
        <taxon>Verrucomicrobiia</taxon>
        <taxon>Verrucomicrobiales</taxon>
        <taxon>Verrucomicrobiaceae</taxon>
        <taxon>Luteolibacter</taxon>
    </lineage>
</organism>
<keyword evidence="7" id="KW-1185">Reference proteome</keyword>
<feature type="coiled-coil region" evidence="4">
    <location>
        <begin position="315"/>
        <end position="342"/>
    </location>
</feature>
<evidence type="ECO:0000256" key="1">
    <source>
        <dbReference type="ARBA" id="ARBA00010923"/>
    </source>
</evidence>
<dbReference type="InterPro" id="IPR000055">
    <property type="entry name" value="Restrct_endonuc_typeI_TRD"/>
</dbReference>
<sequence length="355" mass="39222">MKTPANGEARRLIVHAESDTILISRSNTPALVGASAYVGDDFPLSFLPDTLWLLRPKDRDSVSMRWLAYVIGSDDCRRLLQSIASGTSQSMKKIQKGSFLRLVALTPPLTEQRKIADILSTWDEALERLDALIAAKDRRKQALMQQLLTGKKRVKGANGKWKVATLGDLLTPISRTVPKPTGSFLAAGIRSHGKGVFLKPDFKPEGIALDELFELKAGDLVVNITFAWEGAAAIVPDVADGALVSHRFPTFLFKDGLASRSFFRHYIRSKRFVFDCGLASPGGAGRNRVLSKTAFLNIELKVPSFEEQEQIGSLLDTADQELALLRRQRDALDQQKRGLMQRLLTGKIRVTPEAE</sequence>
<keyword evidence="6" id="KW-0378">Hydrolase</keyword>
<feature type="domain" description="Type I restriction modification DNA specificity" evidence="5">
    <location>
        <begin position="18"/>
        <end position="127"/>
    </location>
</feature>
<accession>A0ABT3FI18</accession>
<proteinExistence type="inferred from homology"/>
<name>A0ABT3FI18_9BACT</name>
<dbReference type="InterPro" id="IPR052021">
    <property type="entry name" value="Type-I_RS_S_subunit"/>
</dbReference>
<dbReference type="Gene3D" id="3.90.220.20">
    <property type="entry name" value="DNA methylase specificity domains"/>
    <property type="match status" value="2"/>
</dbReference>
<dbReference type="EMBL" id="JAPDDS010000001">
    <property type="protein sequence ID" value="MCW1883102.1"/>
    <property type="molecule type" value="Genomic_DNA"/>
</dbReference>
<evidence type="ECO:0000256" key="4">
    <source>
        <dbReference type="SAM" id="Coils"/>
    </source>
</evidence>
<dbReference type="RefSeq" id="WP_264499066.1">
    <property type="nucleotide sequence ID" value="NZ_JAPDDS010000001.1"/>
</dbReference>